<keyword evidence="1" id="KW-0812">Transmembrane</keyword>
<sequence length="115" mass="12584">MLSKGGDRPTQRWNVGIRATICLVLITMMIILLISYNAQLGWDWSSFGIFSTAKTNTSPSAWYVVGGFMGIVGMICVLIMGAEIMPTLKSVVKNTIDAFPDSIHNTKYAVTGNYT</sequence>
<organism evidence="2">
    <name type="scientific">viral metagenome</name>
    <dbReference type="NCBI Taxonomy" id="1070528"/>
    <lineage>
        <taxon>unclassified sequences</taxon>
        <taxon>metagenomes</taxon>
        <taxon>organismal metagenomes</taxon>
    </lineage>
</organism>
<dbReference type="EMBL" id="MN740512">
    <property type="protein sequence ID" value="QHU30695.1"/>
    <property type="molecule type" value="Genomic_DNA"/>
</dbReference>
<protein>
    <submittedName>
        <fullName evidence="2">Uncharacterized protein</fullName>
    </submittedName>
</protein>
<keyword evidence="1" id="KW-0472">Membrane</keyword>
<evidence type="ECO:0000313" key="2">
    <source>
        <dbReference type="EMBL" id="QHU30695.1"/>
    </source>
</evidence>
<name>A0A6C0LL39_9ZZZZ</name>
<feature type="transmembrane region" description="Helical" evidence="1">
    <location>
        <begin position="60"/>
        <end position="80"/>
    </location>
</feature>
<reference evidence="2" key="1">
    <citation type="journal article" date="2020" name="Nature">
        <title>Giant virus diversity and host interactions through global metagenomics.</title>
        <authorList>
            <person name="Schulz F."/>
            <person name="Roux S."/>
            <person name="Paez-Espino D."/>
            <person name="Jungbluth S."/>
            <person name="Walsh D.A."/>
            <person name="Denef V.J."/>
            <person name="McMahon K.D."/>
            <person name="Konstantinidis K.T."/>
            <person name="Eloe-Fadrosh E.A."/>
            <person name="Kyrpides N.C."/>
            <person name="Woyke T."/>
        </authorList>
    </citation>
    <scope>NUCLEOTIDE SEQUENCE</scope>
    <source>
        <strain evidence="2">GVMAG-M-3300027833-19</strain>
    </source>
</reference>
<keyword evidence="1" id="KW-1133">Transmembrane helix</keyword>
<feature type="transmembrane region" description="Helical" evidence="1">
    <location>
        <begin position="21"/>
        <end position="40"/>
    </location>
</feature>
<accession>A0A6C0LL39</accession>
<proteinExistence type="predicted"/>
<dbReference type="AlphaFoldDB" id="A0A6C0LL39"/>
<evidence type="ECO:0000256" key="1">
    <source>
        <dbReference type="SAM" id="Phobius"/>
    </source>
</evidence>